<evidence type="ECO:0000256" key="1">
    <source>
        <dbReference type="SAM" id="MobiDB-lite"/>
    </source>
</evidence>
<feature type="region of interest" description="Disordered" evidence="1">
    <location>
        <begin position="69"/>
        <end position="94"/>
    </location>
</feature>
<dbReference type="AlphaFoldDB" id="A0A840UZN9"/>
<dbReference type="RefSeq" id="WP_184017866.1">
    <property type="nucleotide sequence ID" value="NZ_JACHFD010000007.1"/>
</dbReference>
<organism evidence="2 3">
    <name type="scientific">Haloferula luteola</name>
    <dbReference type="NCBI Taxonomy" id="595692"/>
    <lineage>
        <taxon>Bacteria</taxon>
        <taxon>Pseudomonadati</taxon>
        <taxon>Verrucomicrobiota</taxon>
        <taxon>Verrucomicrobiia</taxon>
        <taxon>Verrucomicrobiales</taxon>
        <taxon>Verrucomicrobiaceae</taxon>
        <taxon>Haloferula</taxon>
    </lineage>
</organism>
<dbReference type="EMBL" id="JACHFD010000007">
    <property type="protein sequence ID" value="MBB5351577.1"/>
    <property type="molecule type" value="Genomic_DNA"/>
</dbReference>
<keyword evidence="3" id="KW-1185">Reference proteome</keyword>
<gene>
    <name evidence="2" type="ORF">HNR46_001814</name>
</gene>
<accession>A0A840UZN9</accession>
<reference evidence="2 3" key="1">
    <citation type="submission" date="2020-08" db="EMBL/GenBank/DDBJ databases">
        <title>Genomic Encyclopedia of Type Strains, Phase IV (KMG-IV): sequencing the most valuable type-strain genomes for metagenomic binning, comparative biology and taxonomic classification.</title>
        <authorList>
            <person name="Goeker M."/>
        </authorList>
    </citation>
    <scope>NUCLEOTIDE SEQUENCE [LARGE SCALE GENOMIC DNA]</scope>
    <source>
        <strain evidence="2 3">YC6886</strain>
    </source>
</reference>
<name>A0A840UZN9_9BACT</name>
<feature type="compositionally biased region" description="Low complexity" evidence="1">
    <location>
        <begin position="80"/>
        <end position="93"/>
    </location>
</feature>
<evidence type="ECO:0000313" key="3">
    <source>
        <dbReference type="Proteomes" id="UP000557717"/>
    </source>
</evidence>
<evidence type="ECO:0000313" key="2">
    <source>
        <dbReference type="EMBL" id="MBB5351577.1"/>
    </source>
</evidence>
<sequence>MDTIPSDTLQQVIALRAENGLEANESAVYDDLAKSKCKWTLAETPRYRQAGRSPIFISGKYLTATGICPATGEKDDRAPKTSTRAASTSSASKPESKIDETVFYKVLHGKGFSVKITQDLLSGALETQVPASITNLGLKFAPMPSNATDIHVVQTSPQVQVSMPLDKFLELAGIKP</sequence>
<proteinExistence type="predicted"/>
<comment type="caution">
    <text evidence="2">The sequence shown here is derived from an EMBL/GenBank/DDBJ whole genome shotgun (WGS) entry which is preliminary data.</text>
</comment>
<dbReference type="Proteomes" id="UP000557717">
    <property type="component" value="Unassembled WGS sequence"/>
</dbReference>
<protein>
    <submittedName>
        <fullName evidence="2">Uncharacterized protein</fullName>
    </submittedName>
</protein>